<name>A0ABW6PXD9_9NOCA</name>
<dbReference type="RefSeq" id="WP_387703143.1">
    <property type="nucleotide sequence ID" value="NZ_JBIAMX010000029.1"/>
</dbReference>
<dbReference type="EMBL" id="JBIAMX010000029">
    <property type="protein sequence ID" value="MFF0546962.1"/>
    <property type="molecule type" value="Genomic_DNA"/>
</dbReference>
<sequence>MATATKVLENVAGHAGPATVYRLDPPRLSAGVEYDHVTIWIDDATRWQAAEVVAIWSTERGAAVGGSIIRRAGSFVLQDDYAGQPEYVSGAHQWALGMLGGYQIVEPEPEPEPEPQPEDDAA</sequence>
<proteinExistence type="predicted"/>
<protein>
    <submittedName>
        <fullName evidence="1">Uncharacterized protein</fullName>
    </submittedName>
</protein>
<comment type="caution">
    <text evidence="1">The sequence shown here is derived from an EMBL/GenBank/DDBJ whole genome shotgun (WGS) entry which is preliminary data.</text>
</comment>
<keyword evidence="2" id="KW-1185">Reference proteome</keyword>
<gene>
    <name evidence="1" type="ORF">ACFYTF_29410</name>
</gene>
<dbReference type="Proteomes" id="UP001601444">
    <property type="component" value="Unassembled WGS sequence"/>
</dbReference>
<reference evidence="1 2" key="1">
    <citation type="submission" date="2024-10" db="EMBL/GenBank/DDBJ databases">
        <title>The Natural Products Discovery Center: Release of the First 8490 Sequenced Strains for Exploring Actinobacteria Biosynthetic Diversity.</title>
        <authorList>
            <person name="Kalkreuter E."/>
            <person name="Kautsar S.A."/>
            <person name="Yang D."/>
            <person name="Bader C.D."/>
            <person name="Teijaro C.N."/>
            <person name="Fluegel L."/>
            <person name="Davis C.M."/>
            <person name="Simpson J.R."/>
            <person name="Lauterbach L."/>
            <person name="Steele A.D."/>
            <person name="Gui C."/>
            <person name="Meng S."/>
            <person name="Li G."/>
            <person name="Viehrig K."/>
            <person name="Ye F."/>
            <person name="Su P."/>
            <person name="Kiefer A.F."/>
            <person name="Nichols A."/>
            <person name="Cepeda A.J."/>
            <person name="Yan W."/>
            <person name="Fan B."/>
            <person name="Jiang Y."/>
            <person name="Adhikari A."/>
            <person name="Zheng C.-J."/>
            <person name="Schuster L."/>
            <person name="Cowan T.M."/>
            <person name="Smanski M.J."/>
            <person name="Chevrette M.G."/>
            <person name="De Carvalho L.P.S."/>
            <person name="Shen B."/>
        </authorList>
    </citation>
    <scope>NUCLEOTIDE SEQUENCE [LARGE SCALE GENOMIC DNA]</scope>
    <source>
        <strain evidence="1 2">NPDC004045</strain>
    </source>
</reference>
<evidence type="ECO:0000313" key="2">
    <source>
        <dbReference type="Proteomes" id="UP001601444"/>
    </source>
</evidence>
<accession>A0ABW6PXD9</accession>
<organism evidence="1 2">
    <name type="scientific">Nocardia thailandica</name>
    <dbReference type="NCBI Taxonomy" id="257275"/>
    <lineage>
        <taxon>Bacteria</taxon>
        <taxon>Bacillati</taxon>
        <taxon>Actinomycetota</taxon>
        <taxon>Actinomycetes</taxon>
        <taxon>Mycobacteriales</taxon>
        <taxon>Nocardiaceae</taxon>
        <taxon>Nocardia</taxon>
    </lineage>
</organism>
<evidence type="ECO:0000313" key="1">
    <source>
        <dbReference type="EMBL" id="MFF0546962.1"/>
    </source>
</evidence>